<dbReference type="KEGG" id="bmei:Spa11_27080"/>
<dbReference type="Gene3D" id="3.30.360.10">
    <property type="entry name" value="Dihydrodipicolinate Reductase, domain 2"/>
    <property type="match status" value="1"/>
</dbReference>
<proteinExistence type="predicted"/>
<dbReference type="Pfam" id="PF19051">
    <property type="entry name" value="GFO_IDH_MocA_C2"/>
    <property type="match status" value="1"/>
</dbReference>
<evidence type="ECO:0000256" key="1">
    <source>
        <dbReference type="SAM" id="SignalP"/>
    </source>
</evidence>
<dbReference type="PANTHER" id="PTHR43818">
    <property type="entry name" value="BCDNA.GH03377"/>
    <property type="match status" value="1"/>
</dbReference>
<dbReference type="Proteomes" id="UP000316426">
    <property type="component" value="Chromosome"/>
</dbReference>
<evidence type="ECO:0000259" key="2">
    <source>
        <dbReference type="Pfam" id="PF01408"/>
    </source>
</evidence>
<dbReference type="Gene3D" id="3.40.50.720">
    <property type="entry name" value="NAD(P)-binding Rossmann-like Domain"/>
    <property type="match status" value="1"/>
</dbReference>
<reference evidence="4 5" key="1">
    <citation type="submission" date="2019-02" db="EMBL/GenBank/DDBJ databases">
        <title>Deep-cultivation of Planctomycetes and their phenomic and genomic characterization uncovers novel biology.</title>
        <authorList>
            <person name="Wiegand S."/>
            <person name="Jogler M."/>
            <person name="Boedeker C."/>
            <person name="Pinto D."/>
            <person name="Vollmers J."/>
            <person name="Rivas-Marin E."/>
            <person name="Kohn T."/>
            <person name="Peeters S.H."/>
            <person name="Heuer A."/>
            <person name="Rast P."/>
            <person name="Oberbeckmann S."/>
            <person name="Bunk B."/>
            <person name="Jeske O."/>
            <person name="Meyerdierks A."/>
            <person name="Storesund J.E."/>
            <person name="Kallscheuer N."/>
            <person name="Luecker S."/>
            <person name="Lage O.M."/>
            <person name="Pohl T."/>
            <person name="Merkel B.J."/>
            <person name="Hornburger P."/>
            <person name="Mueller R.-W."/>
            <person name="Bruemmer F."/>
            <person name="Labrenz M."/>
            <person name="Spormann A.M."/>
            <person name="Op den Camp H."/>
            <person name="Overmann J."/>
            <person name="Amann R."/>
            <person name="Jetten M.S.M."/>
            <person name="Mascher T."/>
            <person name="Medema M.H."/>
            <person name="Devos D.P."/>
            <person name="Kaster A.-K."/>
            <person name="Ovreas L."/>
            <person name="Rohde M."/>
            <person name="Galperin M.Y."/>
            <person name="Jogler C."/>
        </authorList>
    </citation>
    <scope>NUCLEOTIDE SEQUENCE [LARGE SCALE GENOMIC DNA]</scope>
    <source>
        <strain evidence="4 5">Spa11</strain>
    </source>
</reference>
<dbReference type="GO" id="GO:0000166">
    <property type="term" value="F:nucleotide binding"/>
    <property type="evidence" value="ECO:0007669"/>
    <property type="project" value="InterPro"/>
</dbReference>
<sequence length="440" mass="49364" precursor="true">MNDSRRQFLKQSAAAASVVPYFLSSQPAFANASANDRPRMACIGVGSQGMHDSGQHARFADIVAVCDVDANHAERARVAENIGRGKAKAYSDYRKVLDRSDVDVVSIVTPDHWHVKIAIEALEAGKHVFCQKPLTLTLEENQLVRAAAKRHPDRVFFIGTQQRADSRRFLRAVNMVQKGLLGAIKKVTIGIDGSPTGGPFPVEEVPKELDWEMWLGQAPLVDYRARRCHYEFRWWYEYSGGKFTDWGAHHIDIASWAIGQTSEGQGPVEIDGSSAKHPVEFVDGMPAVDDSYNTSHDFSVKCRFENGIEFDVTSRERNGILFEGSRGRLFVNREKITGVPVEEDWDAGMYGREELTELYKGKPHEGHWENFYRTLREGGLPVSDLYSHLQVMNTCHLCAIASRLGRKITWDPKSERIVGDDTAAGLASREQRKGYEVPRV</sequence>
<dbReference type="SUPFAM" id="SSF55347">
    <property type="entry name" value="Glyceraldehyde-3-phosphate dehydrogenase-like, C-terminal domain"/>
    <property type="match status" value="1"/>
</dbReference>
<dbReference type="EMBL" id="CP036349">
    <property type="protein sequence ID" value="QDV74504.1"/>
    <property type="molecule type" value="Genomic_DNA"/>
</dbReference>
<dbReference type="EC" id="1.1.1.18" evidence="4"/>
<dbReference type="PROSITE" id="PS51318">
    <property type="entry name" value="TAT"/>
    <property type="match status" value="1"/>
</dbReference>
<feature type="domain" description="Gfo/Idh/MocA-like oxidoreductase N-terminal" evidence="2">
    <location>
        <begin position="40"/>
        <end position="156"/>
    </location>
</feature>
<dbReference type="InterPro" id="IPR036291">
    <property type="entry name" value="NAD(P)-bd_dom_sf"/>
</dbReference>
<evidence type="ECO:0000313" key="4">
    <source>
        <dbReference type="EMBL" id="QDV74504.1"/>
    </source>
</evidence>
<evidence type="ECO:0000313" key="5">
    <source>
        <dbReference type="Proteomes" id="UP000316426"/>
    </source>
</evidence>
<dbReference type="SUPFAM" id="SSF51735">
    <property type="entry name" value="NAD(P)-binding Rossmann-fold domains"/>
    <property type="match status" value="1"/>
</dbReference>
<feature type="signal peptide" evidence="1">
    <location>
        <begin position="1"/>
        <end position="30"/>
    </location>
</feature>
<dbReference type="RefSeq" id="WP_145112961.1">
    <property type="nucleotide sequence ID" value="NZ_CP036349.1"/>
</dbReference>
<dbReference type="Pfam" id="PF01408">
    <property type="entry name" value="GFO_IDH_MocA"/>
    <property type="match status" value="1"/>
</dbReference>
<name>A0A518K9N3_9BACT</name>
<dbReference type="InterPro" id="IPR000683">
    <property type="entry name" value="Gfo/Idh/MocA-like_OxRdtase_N"/>
</dbReference>
<organism evidence="4 5">
    <name type="scientific">Botrimarina mediterranea</name>
    <dbReference type="NCBI Taxonomy" id="2528022"/>
    <lineage>
        <taxon>Bacteria</taxon>
        <taxon>Pseudomonadati</taxon>
        <taxon>Planctomycetota</taxon>
        <taxon>Planctomycetia</taxon>
        <taxon>Pirellulales</taxon>
        <taxon>Lacipirellulaceae</taxon>
        <taxon>Botrimarina</taxon>
    </lineage>
</organism>
<dbReference type="AlphaFoldDB" id="A0A518K9N3"/>
<feature type="chain" id="PRO_5022048878" evidence="1">
    <location>
        <begin position="31"/>
        <end position="440"/>
    </location>
</feature>
<keyword evidence="5" id="KW-1185">Reference proteome</keyword>
<protein>
    <submittedName>
        <fullName evidence="4">Inositol 2-dehydrogenase</fullName>
        <ecNumber evidence="4">1.1.1.18</ecNumber>
    </submittedName>
</protein>
<dbReference type="InterPro" id="IPR043906">
    <property type="entry name" value="Gfo/Idh/MocA_OxRdtase_bact_C"/>
</dbReference>
<keyword evidence="1" id="KW-0732">Signal</keyword>
<dbReference type="InterPro" id="IPR006311">
    <property type="entry name" value="TAT_signal"/>
</dbReference>
<evidence type="ECO:0000259" key="3">
    <source>
        <dbReference type="Pfam" id="PF19051"/>
    </source>
</evidence>
<dbReference type="PANTHER" id="PTHR43818:SF5">
    <property type="entry name" value="OXIDOREDUCTASE FAMILY PROTEIN"/>
    <property type="match status" value="1"/>
</dbReference>
<dbReference type="GO" id="GO:0050112">
    <property type="term" value="F:inositol 2-dehydrogenase (NAD+) activity"/>
    <property type="evidence" value="ECO:0007669"/>
    <property type="project" value="UniProtKB-EC"/>
</dbReference>
<feature type="domain" description="Gfo/Idh/MocA-like oxidoreductase bacterial type C-terminal" evidence="3">
    <location>
        <begin position="200"/>
        <end position="436"/>
    </location>
</feature>
<keyword evidence="4" id="KW-0560">Oxidoreductase</keyword>
<gene>
    <name evidence="4" type="primary">iolG_3</name>
    <name evidence="4" type="ORF">Spa11_27080</name>
</gene>
<dbReference type="InterPro" id="IPR050463">
    <property type="entry name" value="Gfo/Idh/MocA_oxidrdct_glycsds"/>
</dbReference>
<accession>A0A518K9N3</accession>